<feature type="region of interest" description="Disordered" evidence="1">
    <location>
        <begin position="17"/>
        <end position="81"/>
    </location>
</feature>
<reference evidence="2 3" key="1">
    <citation type="journal article" date="2011" name="Nat. Biotechnol.">
        <title>Comparative genomic analysis of the thermophilic biomass-degrading fungi Myceliophthora thermophila and Thielavia terrestris.</title>
        <authorList>
            <person name="Berka R.M."/>
            <person name="Grigoriev I.V."/>
            <person name="Otillar R."/>
            <person name="Salamov A."/>
            <person name="Grimwood J."/>
            <person name="Reid I."/>
            <person name="Ishmael N."/>
            <person name="John T."/>
            <person name="Darmond C."/>
            <person name="Moisan M.-C."/>
            <person name="Henrissat B."/>
            <person name="Coutinho P.M."/>
            <person name="Lombard V."/>
            <person name="Natvig D.O."/>
            <person name="Lindquist E."/>
            <person name="Schmutz J."/>
            <person name="Lucas S."/>
            <person name="Harris P."/>
            <person name="Powlowski J."/>
            <person name="Bellemare A."/>
            <person name="Taylor D."/>
            <person name="Butler G."/>
            <person name="de Vries R.P."/>
            <person name="Allijn I.E."/>
            <person name="van den Brink J."/>
            <person name="Ushinsky S."/>
            <person name="Storms R."/>
            <person name="Powell A.J."/>
            <person name="Paulsen I.T."/>
            <person name="Elbourne L.D.H."/>
            <person name="Baker S.E."/>
            <person name="Magnuson J."/>
            <person name="LaBoissiere S."/>
            <person name="Clutterbuck A.J."/>
            <person name="Martinez D."/>
            <person name="Wogulis M."/>
            <person name="de Leon A.L."/>
            <person name="Rey M.W."/>
            <person name="Tsang A."/>
        </authorList>
    </citation>
    <scope>NUCLEOTIDE SEQUENCE [LARGE SCALE GENOMIC DNA]</scope>
    <source>
        <strain evidence="3">ATCC 42464 / BCRC 31852 / DSM 1799</strain>
    </source>
</reference>
<dbReference type="AlphaFoldDB" id="G2QN35"/>
<keyword evidence="3" id="KW-1185">Reference proteome</keyword>
<dbReference type="GeneID" id="11509626"/>
<dbReference type="KEGG" id="mtm:MYCTH_2312667"/>
<dbReference type="GO" id="GO:0031145">
    <property type="term" value="P:anaphase-promoting complex-dependent catabolic process"/>
    <property type="evidence" value="ECO:0007669"/>
    <property type="project" value="InterPro"/>
</dbReference>
<name>G2QN35_THET4</name>
<evidence type="ECO:0000256" key="1">
    <source>
        <dbReference type="SAM" id="MobiDB-lite"/>
    </source>
</evidence>
<dbReference type="Proteomes" id="UP000007322">
    <property type="component" value="Chromosome 7"/>
</dbReference>
<feature type="compositionally biased region" description="Acidic residues" evidence="1">
    <location>
        <begin position="208"/>
        <end position="247"/>
    </location>
</feature>
<feature type="compositionally biased region" description="Polar residues" evidence="1">
    <location>
        <begin position="17"/>
        <end position="26"/>
    </location>
</feature>
<dbReference type="GO" id="GO:0005680">
    <property type="term" value="C:anaphase-promoting complex"/>
    <property type="evidence" value="ECO:0007669"/>
    <property type="project" value="InterPro"/>
</dbReference>
<dbReference type="RefSeq" id="XP_003667153.1">
    <property type="nucleotide sequence ID" value="XM_003667105.1"/>
</dbReference>
<dbReference type="OrthoDB" id="5320532at2759"/>
<accession>G2QN35</accession>
<protein>
    <submittedName>
        <fullName evidence="2">Uncharacterized protein</fullName>
    </submittedName>
</protein>
<gene>
    <name evidence="2" type="ORF">MYCTH_2312667</name>
</gene>
<evidence type="ECO:0000313" key="2">
    <source>
        <dbReference type="EMBL" id="AEO61908.1"/>
    </source>
</evidence>
<dbReference type="STRING" id="573729.G2QN35"/>
<feature type="compositionally biased region" description="Basic and acidic residues" evidence="1">
    <location>
        <begin position="248"/>
        <end position="271"/>
    </location>
</feature>
<feature type="compositionally biased region" description="Acidic residues" evidence="1">
    <location>
        <begin position="170"/>
        <end position="184"/>
    </location>
</feature>
<dbReference type="HOGENOM" id="CLU_045844_0_0_1"/>
<dbReference type="eggNOG" id="ENOG502S7CI">
    <property type="taxonomic scope" value="Eukaryota"/>
</dbReference>
<feature type="region of interest" description="Disordered" evidence="1">
    <location>
        <begin position="156"/>
        <end position="412"/>
    </location>
</feature>
<dbReference type="Pfam" id="PF05841">
    <property type="entry name" value="Apc15p"/>
    <property type="match status" value="1"/>
</dbReference>
<feature type="compositionally biased region" description="Low complexity" evidence="1">
    <location>
        <begin position="42"/>
        <end position="81"/>
    </location>
</feature>
<feature type="compositionally biased region" description="Acidic residues" evidence="1">
    <location>
        <begin position="327"/>
        <end position="336"/>
    </location>
</feature>
<dbReference type="OMA" id="QEWEHTD"/>
<feature type="compositionally biased region" description="Low complexity" evidence="1">
    <location>
        <begin position="157"/>
        <end position="169"/>
    </location>
</feature>
<dbReference type="VEuPathDB" id="FungiDB:MYCTH_2312667"/>
<dbReference type="InParanoid" id="G2QN35"/>
<proteinExistence type="predicted"/>
<dbReference type="EMBL" id="CP003008">
    <property type="protein sequence ID" value="AEO61908.1"/>
    <property type="molecule type" value="Genomic_DNA"/>
</dbReference>
<sequence length="412" mass="44991">MFTTLPEFLPRDSHSLWYTSRRNPSSPYALDASQGATDHGLAPTTTTPGNANPTQNTPAPTNPAAAAGSRHANGGAHSASAAAQIIERSTLGRLQAEEQLMERRRTAVANLGSTWLKPVGVSKTLFQMREEQREAEEHAEALRREMLAQELADAEAEAAAAAAAAAAGMDGDDMMVEEGEEGDLDGGRDLDADIPDEDAGMGFGYDGGSDDEDSSEEDEEEVEEEEEEEDEEEGDRGGSEEELSEDELERRQEIARIRATEARMREIREQSDYLQRQSDSIFDFDEEPVEEERSQMLEEEDLVRGAAYQQSGAQARLPRQVPHDMDMDADLDDDIPVAESGGYEHTDSDASLDSEDEAHDLSYARSSQILHGRSSLRRSGGAPRSSLDISGLLSRDGSSIMGSSPYIRRGNY</sequence>
<evidence type="ECO:0000313" key="3">
    <source>
        <dbReference type="Proteomes" id="UP000007322"/>
    </source>
</evidence>
<dbReference type="InterPro" id="IPR008402">
    <property type="entry name" value="APC_su15/mnd2"/>
</dbReference>
<organism evidence="2 3">
    <name type="scientific">Thermothelomyces thermophilus (strain ATCC 42464 / BCRC 31852 / DSM 1799)</name>
    <name type="common">Sporotrichum thermophile</name>
    <dbReference type="NCBI Taxonomy" id="573729"/>
    <lineage>
        <taxon>Eukaryota</taxon>
        <taxon>Fungi</taxon>
        <taxon>Dikarya</taxon>
        <taxon>Ascomycota</taxon>
        <taxon>Pezizomycotina</taxon>
        <taxon>Sordariomycetes</taxon>
        <taxon>Sordariomycetidae</taxon>
        <taxon>Sordariales</taxon>
        <taxon>Chaetomiaceae</taxon>
        <taxon>Thermothelomyces</taxon>
    </lineage>
</organism>